<keyword evidence="5" id="KW-1185">Reference proteome</keyword>
<feature type="transmembrane region" description="Helical" evidence="1">
    <location>
        <begin position="15"/>
        <end position="33"/>
    </location>
</feature>
<feature type="transmembrane region" description="Helical" evidence="1">
    <location>
        <begin position="40"/>
        <end position="58"/>
    </location>
</feature>
<keyword evidence="1" id="KW-1133">Transmembrane helix</keyword>
<dbReference type="EMBL" id="FOUP01000015">
    <property type="protein sequence ID" value="SFO46720.1"/>
    <property type="molecule type" value="Genomic_DNA"/>
</dbReference>
<keyword evidence="1" id="KW-0812">Transmembrane</keyword>
<protein>
    <submittedName>
        <fullName evidence="3">Uncharacterized protein</fullName>
    </submittedName>
</protein>
<evidence type="ECO:0000313" key="3">
    <source>
        <dbReference type="EMBL" id="SFO46720.1"/>
    </source>
</evidence>
<reference evidence="2 5" key="2">
    <citation type="submission" date="2018-10" db="EMBL/GenBank/DDBJ databases">
        <title>Sequencing the genomes of 1000 actinobacteria strains.</title>
        <authorList>
            <person name="Klenk H.-P."/>
        </authorList>
    </citation>
    <scope>NUCLEOTIDE SEQUENCE [LARGE SCALE GENOMIC DNA]</scope>
    <source>
        <strain evidence="2 5">DSM 45119</strain>
    </source>
</reference>
<accession>A0A1I5HF86</accession>
<proteinExistence type="predicted"/>
<evidence type="ECO:0000313" key="5">
    <source>
        <dbReference type="Proteomes" id="UP000270697"/>
    </source>
</evidence>
<evidence type="ECO:0000313" key="4">
    <source>
        <dbReference type="Proteomes" id="UP000199398"/>
    </source>
</evidence>
<dbReference type="EMBL" id="RBXX01000002">
    <property type="protein sequence ID" value="RKT85336.1"/>
    <property type="molecule type" value="Genomic_DNA"/>
</dbReference>
<dbReference type="Proteomes" id="UP000270697">
    <property type="component" value="Unassembled WGS sequence"/>
</dbReference>
<evidence type="ECO:0000256" key="1">
    <source>
        <dbReference type="SAM" id="Phobius"/>
    </source>
</evidence>
<organism evidence="3 4">
    <name type="scientific">Saccharopolyspora antimicrobica</name>
    <dbReference type="NCBI Taxonomy" id="455193"/>
    <lineage>
        <taxon>Bacteria</taxon>
        <taxon>Bacillati</taxon>
        <taxon>Actinomycetota</taxon>
        <taxon>Actinomycetes</taxon>
        <taxon>Pseudonocardiales</taxon>
        <taxon>Pseudonocardiaceae</taxon>
        <taxon>Saccharopolyspora</taxon>
    </lineage>
</organism>
<dbReference type="Proteomes" id="UP000199398">
    <property type="component" value="Unassembled WGS sequence"/>
</dbReference>
<keyword evidence="1" id="KW-0472">Membrane</keyword>
<reference evidence="3 4" key="1">
    <citation type="submission" date="2016-10" db="EMBL/GenBank/DDBJ databases">
        <authorList>
            <person name="de Groot N.N."/>
        </authorList>
    </citation>
    <scope>NUCLEOTIDE SEQUENCE [LARGE SCALE GENOMIC DNA]</scope>
    <source>
        <strain evidence="3 4">CPCC 201259</strain>
    </source>
</reference>
<name>A0A1I5HF86_9PSEU</name>
<gene>
    <name evidence="2" type="ORF">ATL45_3675</name>
    <name evidence="3" type="ORF">SAMN05421805_11587</name>
</gene>
<sequence>MLDFSKLKAPLPPSFFWTLLFFLCLFGFTAWLLQVNAGAEIAGVLSLAVSVVALIASPSDSRPAVWGALASAFVLVVLGTLGYLIYDNLRSVDVTADVRFEGAQQNSPVLMNSQRTTFTIPVTEPRDHLTISFRITDAPDSEAVQDCGTDTFTSVELALGGNPDAIRLESGEERTLPVRGDPDIRGAVTMNALVDCQMQLQVARAELHN</sequence>
<dbReference type="AlphaFoldDB" id="A0A1I5HF86"/>
<evidence type="ECO:0000313" key="2">
    <source>
        <dbReference type="EMBL" id="RKT85336.1"/>
    </source>
</evidence>
<feature type="transmembrane region" description="Helical" evidence="1">
    <location>
        <begin position="64"/>
        <end position="86"/>
    </location>
</feature>